<reference evidence="1" key="1">
    <citation type="submission" date="2016-06" db="UniProtKB">
        <authorList>
            <consortium name="WormBaseParasite"/>
        </authorList>
    </citation>
    <scope>IDENTIFICATION</scope>
</reference>
<sequence length="32" mass="3956">MHKHTHTCTYIHKYIHTHKNDKTYLMVIMTID</sequence>
<organism evidence="1">
    <name type="scientific">Schistosoma curassoni</name>
    <dbReference type="NCBI Taxonomy" id="6186"/>
    <lineage>
        <taxon>Eukaryota</taxon>
        <taxon>Metazoa</taxon>
        <taxon>Spiralia</taxon>
        <taxon>Lophotrochozoa</taxon>
        <taxon>Platyhelminthes</taxon>
        <taxon>Trematoda</taxon>
        <taxon>Digenea</taxon>
        <taxon>Strigeidida</taxon>
        <taxon>Schistosomatoidea</taxon>
        <taxon>Schistosomatidae</taxon>
        <taxon>Schistosoma</taxon>
    </lineage>
</organism>
<dbReference type="WBParaSite" id="SCUD_0001932101-mRNA-1">
    <property type="protein sequence ID" value="SCUD_0001932101-mRNA-1"/>
    <property type="gene ID" value="SCUD_0001932101"/>
</dbReference>
<evidence type="ECO:0000313" key="1">
    <source>
        <dbReference type="WBParaSite" id="SCUD_0001932101-mRNA-1"/>
    </source>
</evidence>
<protein>
    <submittedName>
        <fullName evidence="1">Uncharacterized protein</fullName>
    </submittedName>
</protein>
<name>A0A183KW74_9TREM</name>
<proteinExistence type="predicted"/>
<accession>A0A183KW74</accession>
<dbReference type="AlphaFoldDB" id="A0A183KW74"/>